<dbReference type="Gene3D" id="3.40.50.720">
    <property type="entry name" value="NAD(P)-binding Rossmann-like Domain"/>
    <property type="match status" value="1"/>
</dbReference>
<accession>A0A1J7IVX6</accession>
<dbReference type="SUPFAM" id="SSF51735">
    <property type="entry name" value="NAD(P)-binding Rossmann-fold domains"/>
    <property type="match status" value="1"/>
</dbReference>
<evidence type="ECO:0000313" key="5">
    <source>
        <dbReference type="Proteomes" id="UP000182658"/>
    </source>
</evidence>
<dbReference type="InterPro" id="IPR020904">
    <property type="entry name" value="Sc_DH/Rdtase_CS"/>
</dbReference>
<dbReference type="PANTHER" id="PTHR43180:SF16">
    <property type="entry name" value="BACILYSIN BIOSYNTHESIS OXIDOREDUCTASE BACC"/>
    <property type="match status" value="1"/>
</dbReference>
<dbReference type="Pfam" id="PF00106">
    <property type="entry name" value="adh_short"/>
    <property type="match status" value="2"/>
</dbReference>
<evidence type="ECO:0000313" key="4">
    <source>
        <dbReference type="EMBL" id="OIW31331.1"/>
    </source>
</evidence>
<evidence type="ECO:0000256" key="1">
    <source>
        <dbReference type="ARBA" id="ARBA00006484"/>
    </source>
</evidence>
<dbReference type="PANTHER" id="PTHR43180">
    <property type="entry name" value="3-OXOACYL-(ACYL-CARRIER-PROTEIN) REDUCTASE (AFU_ORTHOLOGUE AFUA_6G11210)"/>
    <property type="match status" value="1"/>
</dbReference>
<evidence type="ECO:0000256" key="3">
    <source>
        <dbReference type="ARBA" id="ARBA00023002"/>
    </source>
</evidence>
<proteinExistence type="inferred from homology"/>
<sequence length="393" mass="42668">MTTPQGGFDISPLTHTSGPIDLSLPYTRSTLAHKSILITGGASGLGAAFARHWAAHGAHITIADVDVSGGETLVAELHALPGSSGHHLFCRCDVTVWEDQLRLFRTAAAASPRGGIDAVVANAGIPERDSAVTGRGFENPVGLDQDGAPAPPLRVLRTNMIGVAYTCHLAMFWLPRNRDPQYRKSGAGGGGEADERERDRHLLLIGSVAGITPLPGQPEYCAAKHGVTGLFRALAGSTFRHGVRVNLLLPYFTDTPLVPWQGMMFLAGAGLARVADVVEAGTRLMADEGIVGRALGVTAPVEVVGDGEDGEVRVVGGGERRGEAIWEVFAHDHEHVEVFVWRYVRLMNALLKVRGWVGFMGDLVRFAWFRRREESRREQSRREQSRREQRKRV</sequence>
<evidence type="ECO:0000256" key="2">
    <source>
        <dbReference type="ARBA" id="ARBA00022857"/>
    </source>
</evidence>
<reference evidence="4 5" key="1">
    <citation type="submission" date="2016-10" db="EMBL/GenBank/DDBJ databases">
        <title>Draft genome sequence of Coniochaeta ligniaria NRRL30616, a lignocellulolytic fungus for bioabatement of inhibitors in plant biomass hydrolysates.</title>
        <authorList>
            <consortium name="DOE Joint Genome Institute"/>
            <person name="Jimenez D.J."/>
            <person name="Hector R.E."/>
            <person name="Riley R."/>
            <person name="Sun H."/>
            <person name="Grigoriev I.V."/>
            <person name="Van Elsas J.D."/>
            <person name="Nichols N.N."/>
        </authorList>
    </citation>
    <scope>NUCLEOTIDE SEQUENCE [LARGE SCALE GENOMIC DNA]</scope>
    <source>
        <strain evidence="4 5">NRRL 30616</strain>
    </source>
</reference>
<dbReference type="InParanoid" id="A0A1J7IVX6"/>
<keyword evidence="2" id="KW-0521">NADP</keyword>
<dbReference type="OrthoDB" id="498125at2759"/>
<dbReference type="STRING" id="1408157.A0A1J7IVX6"/>
<protein>
    <submittedName>
        <fullName evidence="4">NAD(P)-binding protein</fullName>
    </submittedName>
</protein>
<dbReference type="GO" id="GO:0016491">
    <property type="term" value="F:oxidoreductase activity"/>
    <property type="evidence" value="ECO:0007669"/>
    <property type="project" value="UniProtKB-KW"/>
</dbReference>
<dbReference type="Proteomes" id="UP000182658">
    <property type="component" value="Unassembled WGS sequence"/>
</dbReference>
<comment type="similarity">
    <text evidence="1">Belongs to the short-chain dehydrogenases/reductases (SDR) family.</text>
</comment>
<keyword evidence="3" id="KW-0560">Oxidoreductase</keyword>
<dbReference type="EMBL" id="KV875096">
    <property type="protein sequence ID" value="OIW31331.1"/>
    <property type="molecule type" value="Genomic_DNA"/>
</dbReference>
<gene>
    <name evidence="4" type="ORF">CONLIGDRAFT_311437</name>
</gene>
<dbReference type="AlphaFoldDB" id="A0A1J7IVX6"/>
<organism evidence="4 5">
    <name type="scientific">Coniochaeta ligniaria NRRL 30616</name>
    <dbReference type="NCBI Taxonomy" id="1408157"/>
    <lineage>
        <taxon>Eukaryota</taxon>
        <taxon>Fungi</taxon>
        <taxon>Dikarya</taxon>
        <taxon>Ascomycota</taxon>
        <taxon>Pezizomycotina</taxon>
        <taxon>Sordariomycetes</taxon>
        <taxon>Sordariomycetidae</taxon>
        <taxon>Coniochaetales</taxon>
        <taxon>Coniochaetaceae</taxon>
        <taxon>Coniochaeta</taxon>
    </lineage>
</organism>
<dbReference type="InterPro" id="IPR036291">
    <property type="entry name" value="NAD(P)-bd_dom_sf"/>
</dbReference>
<dbReference type="PRINTS" id="PR00081">
    <property type="entry name" value="GDHRDH"/>
</dbReference>
<dbReference type="PROSITE" id="PS00061">
    <property type="entry name" value="ADH_SHORT"/>
    <property type="match status" value="1"/>
</dbReference>
<dbReference type="InterPro" id="IPR002347">
    <property type="entry name" value="SDR_fam"/>
</dbReference>
<name>A0A1J7IVX6_9PEZI</name>
<keyword evidence="5" id="KW-1185">Reference proteome</keyword>